<accession>A0A6C0KEN3</accession>
<feature type="compositionally biased region" description="Basic and acidic residues" evidence="1">
    <location>
        <begin position="44"/>
        <end position="57"/>
    </location>
</feature>
<feature type="compositionally biased region" description="Low complexity" evidence="1">
    <location>
        <begin position="117"/>
        <end position="137"/>
    </location>
</feature>
<dbReference type="InterPro" id="IPR043910">
    <property type="entry name" value="DUF5767"/>
</dbReference>
<organism evidence="2">
    <name type="scientific">viral metagenome</name>
    <dbReference type="NCBI Taxonomy" id="1070528"/>
    <lineage>
        <taxon>unclassified sequences</taxon>
        <taxon>metagenomes</taxon>
        <taxon>organismal metagenomes</taxon>
    </lineage>
</organism>
<dbReference type="Pfam" id="PF19071">
    <property type="entry name" value="DUF5767"/>
    <property type="match status" value="1"/>
</dbReference>
<name>A0A6C0KEN3_9ZZZZ</name>
<protein>
    <submittedName>
        <fullName evidence="2">Uncharacterized protein</fullName>
    </submittedName>
</protein>
<evidence type="ECO:0000313" key="2">
    <source>
        <dbReference type="EMBL" id="QHU14694.1"/>
    </source>
</evidence>
<proteinExistence type="predicted"/>
<reference evidence="2" key="1">
    <citation type="journal article" date="2020" name="Nature">
        <title>Giant virus diversity and host interactions through global metagenomics.</title>
        <authorList>
            <person name="Schulz F."/>
            <person name="Roux S."/>
            <person name="Paez-Espino D."/>
            <person name="Jungbluth S."/>
            <person name="Walsh D.A."/>
            <person name="Denef V.J."/>
            <person name="McMahon K.D."/>
            <person name="Konstantinidis K.T."/>
            <person name="Eloe-Fadrosh E.A."/>
            <person name="Kyrpides N.C."/>
            <person name="Woyke T."/>
        </authorList>
    </citation>
    <scope>NUCLEOTIDE SEQUENCE</scope>
    <source>
        <strain evidence="2">GVMAG-S-1102113-126</strain>
    </source>
</reference>
<dbReference type="EMBL" id="MN740845">
    <property type="protein sequence ID" value="QHU14694.1"/>
    <property type="molecule type" value="Genomic_DNA"/>
</dbReference>
<sequence>MAYDGLMSILSRSRDGEKNTGFSQMNIQVKRSTEGVNRSIKMPKSIDRQKIEIIRDDGSDDSDSVEVRSKPKVSFSSPTKPPAFIASDMEDFVNPNKRLPEGLVDEMSDHSLDDSASELSSNSGSSSASGGSSEDGSVQNTSSKHRKKQRKYELLSKLHQLERRGVSLSKSFTVKSRISDLEFEYSRLTKELNNEAGLKFARKALMAAVTGLEFANKRFDPIQAKLEGWSESVMENIDDYDKSLLGLVEKYGKSVEVAPEVELFMTLAGSGFMFHLSKSILQNPVGILNSMGQENPEMLENVMKNVMNSIRPDQLKQFEPKQSLIEPKQPLEITPPSVGVESDDDSDAGSSEYTNDSSDDEDIKFVPTKQKR</sequence>
<evidence type="ECO:0000256" key="1">
    <source>
        <dbReference type="SAM" id="MobiDB-lite"/>
    </source>
</evidence>
<dbReference type="AlphaFoldDB" id="A0A6C0KEN3"/>
<feature type="region of interest" description="Disordered" evidence="1">
    <location>
        <begin position="30"/>
        <end position="151"/>
    </location>
</feature>
<feature type="region of interest" description="Disordered" evidence="1">
    <location>
        <begin position="321"/>
        <end position="372"/>
    </location>
</feature>